<evidence type="ECO:0000256" key="3">
    <source>
        <dbReference type="ARBA" id="ARBA00023125"/>
    </source>
</evidence>
<dbReference type="InterPro" id="IPR050950">
    <property type="entry name" value="HTH-type_LysR_regulators"/>
</dbReference>
<dbReference type="RefSeq" id="WP_284231672.1">
    <property type="nucleotide sequence ID" value="NZ_BSUL01000001.1"/>
</dbReference>
<dbReference type="Gene3D" id="3.40.190.10">
    <property type="entry name" value="Periplasmic binding protein-like II"/>
    <property type="match status" value="2"/>
</dbReference>
<dbReference type="SUPFAM" id="SSF53850">
    <property type="entry name" value="Periplasmic binding protein-like II"/>
    <property type="match status" value="1"/>
</dbReference>
<dbReference type="InterPro" id="IPR036388">
    <property type="entry name" value="WH-like_DNA-bd_sf"/>
</dbReference>
<dbReference type="PANTHER" id="PTHR30419:SF28">
    <property type="entry name" value="HTH-TYPE TRANSCRIPTIONAL REGULATOR BSDA"/>
    <property type="match status" value="1"/>
</dbReference>
<gene>
    <name evidence="6" type="ORF">GCM10025874_15650</name>
</gene>
<dbReference type="InterPro" id="IPR000847">
    <property type="entry name" value="LysR_HTH_N"/>
</dbReference>
<comment type="caution">
    <text evidence="6">The sequence shown here is derived from an EMBL/GenBank/DDBJ whole genome shotgun (WGS) entry which is preliminary data.</text>
</comment>
<name>A0AA37UTW9_9MICO</name>
<dbReference type="PANTHER" id="PTHR30419">
    <property type="entry name" value="HTH-TYPE TRANSCRIPTIONAL REGULATOR YBHD"/>
    <property type="match status" value="1"/>
</dbReference>
<dbReference type="Pfam" id="PF00126">
    <property type="entry name" value="HTH_1"/>
    <property type="match status" value="1"/>
</dbReference>
<keyword evidence="2" id="KW-0805">Transcription regulation</keyword>
<dbReference type="GO" id="GO:0003677">
    <property type="term" value="F:DNA binding"/>
    <property type="evidence" value="ECO:0007669"/>
    <property type="project" value="UniProtKB-KW"/>
</dbReference>
<dbReference type="InterPro" id="IPR005119">
    <property type="entry name" value="LysR_subst-bd"/>
</dbReference>
<keyword evidence="3" id="KW-0238">DNA-binding</keyword>
<organism evidence="6 7">
    <name type="scientific">Arenivirga flava</name>
    <dbReference type="NCBI Taxonomy" id="1930060"/>
    <lineage>
        <taxon>Bacteria</taxon>
        <taxon>Bacillati</taxon>
        <taxon>Actinomycetota</taxon>
        <taxon>Actinomycetes</taxon>
        <taxon>Micrococcales</taxon>
        <taxon>Microbacteriaceae</taxon>
        <taxon>Arenivirga</taxon>
    </lineage>
</organism>
<dbReference type="Gene3D" id="1.10.10.10">
    <property type="entry name" value="Winged helix-like DNA-binding domain superfamily/Winged helix DNA-binding domain"/>
    <property type="match status" value="1"/>
</dbReference>
<dbReference type="SUPFAM" id="SSF46785">
    <property type="entry name" value="Winged helix' DNA-binding domain"/>
    <property type="match status" value="1"/>
</dbReference>
<accession>A0AA37UTW9</accession>
<dbReference type="Proteomes" id="UP001157160">
    <property type="component" value="Unassembled WGS sequence"/>
</dbReference>
<proteinExistence type="inferred from homology"/>
<evidence type="ECO:0000313" key="6">
    <source>
        <dbReference type="EMBL" id="GMA28312.1"/>
    </source>
</evidence>
<dbReference type="EMBL" id="BSUL01000001">
    <property type="protein sequence ID" value="GMA28312.1"/>
    <property type="molecule type" value="Genomic_DNA"/>
</dbReference>
<evidence type="ECO:0000313" key="7">
    <source>
        <dbReference type="Proteomes" id="UP001157160"/>
    </source>
</evidence>
<dbReference type="PROSITE" id="PS50931">
    <property type="entry name" value="HTH_LYSR"/>
    <property type="match status" value="1"/>
</dbReference>
<protein>
    <submittedName>
        <fullName evidence="6">LysR family transcriptional regulator</fullName>
    </submittedName>
</protein>
<dbReference type="AlphaFoldDB" id="A0AA37UTW9"/>
<sequence>MDVRTLRWFQLVADGVTVTEVAEIELVSQPAISRALARLDAEVGAPLLRRHGRVLRMTAAGSAFKRHVDEVLHRLDDGIAAVAQTVDPELGTVRLGFQLSLATWLVPDLVRAFRIGHPGVQLALSQVADGDADRRLDDGSVDLLLSAARTRPGLARREHLVTEPLDVALPADHPLVGAGSLRIEQLREDEFLVLREPAALRSRTIALAEAAGFAPRIGFEGDDVTTLAGLVAAGLGVALVPRSVRADPAAPNAALRLVPLEPVQTRDIAVAWVRERPLLPAAALLRDELVARARRGELAQLLDDRA</sequence>
<evidence type="ECO:0000256" key="1">
    <source>
        <dbReference type="ARBA" id="ARBA00009437"/>
    </source>
</evidence>
<dbReference type="GO" id="GO:0005829">
    <property type="term" value="C:cytosol"/>
    <property type="evidence" value="ECO:0007669"/>
    <property type="project" value="TreeGrafter"/>
</dbReference>
<keyword evidence="7" id="KW-1185">Reference proteome</keyword>
<evidence type="ECO:0000259" key="5">
    <source>
        <dbReference type="PROSITE" id="PS50931"/>
    </source>
</evidence>
<dbReference type="GO" id="GO:0003700">
    <property type="term" value="F:DNA-binding transcription factor activity"/>
    <property type="evidence" value="ECO:0007669"/>
    <property type="project" value="InterPro"/>
</dbReference>
<reference evidence="6 7" key="1">
    <citation type="journal article" date="2014" name="Int. J. Syst. Evol. Microbiol.">
        <title>Complete genome sequence of Corynebacterium casei LMG S-19264T (=DSM 44701T), isolated from a smear-ripened cheese.</title>
        <authorList>
            <consortium name="US DOE Joint Genome Institute (JGI-PGF)"/>
            <person name="Walter F."/>
            <person name="Albersmeier A."/>
            <person name="Kalinowski J."/>
            <person name="Ruckert C."/>
        </authorList>
    </citation>
    <scope>NUCLEOTIDE SEQUENCE [LARGE SCALE GENOMIC DNA]</scope>
    <source>
        <strain evidence="6 7">NBRC 112289</strain>
    </source>
</reference>
<comment type="similarity">
    <text evidence="1">Belongs to the LysR transcriptional regulatory family.</text>
</comment>
<dbReference type="Pfam" id="PF03466">
    <property type="entry name" value="LysR_substrate"/>
    <property type="match status" value="1"/>
</dbReference>
<keyword evidence="4" id="KW-0804">Transcription</keyword>
<evidence type="ECO:0000256" key="4">
    <source>
        <dbReference type="ARBA" id="ARBA00023163"/>
    </source>
</evidence>
<evidence type="ECO:0000256" key="2">
    <source>
        <dbReference type="ARBA" id="ARBA00023015"/>
    </source>
</evidence>
<feature type="domain" description="HTH lysR-type" evidence="5">
    <location>
        <begin position="1"/>
        <end position="58"/>
    </location>
</feature>
<dbReference type="InterPro" id="IPR036390">
    <property type="entry name" value="WH_DNA-bd_sf"/>
</dbReference>